<dbReference type="Gene3D" id="3.30.450.60">
    <property type="match status" value="1"/>
</dbReference>
<dbReference type="Gene3D" id="2.60.40.1170">
    <property type="entry name" value="Mu homology domain, subdomain B"/>
    <property type="match status" value="2"/>
</dbReference>
<dbReference type="InterPro" id="IPR028565">
    <property type="entry name" value="MHD"/>
</dbReference>
<feature type="domain" description="MHD" evidence="7">
    <location>
        <begin position="201"/>
        <end position="464"/>
    </location>
</feature>
<evidence type="ECO:0000256" key="6">
    <source>
        <dbReference type="PIRNR" id="PIRNR005992"/>
    </source>
</evidence>
<dbReference type="Pfam" id="PF00928">
    <property type="entry name" value="Adap_comp_sub"/>
    <property type="match status" value="1"/>
</dbReference>
<evidence type="ECO:0000256" key="5">
    <source>
        <dbReference type="ARBA" id="ARBA00023329"/>
    </source>
</evidence>
<keyword evidence="2 6" id="KW-0813">Transport</keyword>
<dbReference type="InterPro" id="IPR050431">
    <property type="entry name" value="Adaptor_comp_med_subunit"/>
</dbReference>
<protein>
    <submittedName>
        <fullName evidence="8">LADA_0G11606g1_1</fullName>
    </submittedName>
</protein>
<dbReference type="GO" id="GO:0006623">
    <property type="term" value="P:protein targeting to vacuole"/>
    <property type="evidence" value="ECO:0007669"/>
    <property type="project" value="EnsemblFungi"/>
</dbReference>
<dbReference type="InterPro" id="IPR011012">
    <property type="entry name" value="Longin-like_dom_sf"/>
</dbReference>
<evidence type="ECO:0000256" key="1">
    <source>
        <dbReference type="ARBA" id="ARBA00004156"/>
    </source>
</evidence>
<dbReference type="PANTHER" id="PTHR10529">
    <property type="entry name" value="AP COMPLEX SUBUNIT MU"/>
    <property type="match status" value="1"/>
</dbReference>
<comment type="similarity">
    <text evidence="6">Belongs to the adaptor complexes medium subunit family.</text>
</comment>
<dbReference type="OrthoDB" id="870at2759"/>
<evidence type="ECO:0000313" key="8">
    <source>
        <dbReference type="EMBL" id="SCU94828.1"/>
    </source>
</evidence>
<accession>A0A1G4JV34</accession>
<dbReference type="SUPFAM" id="SSF64356">
    <property type="entry name" value="SNARE-like"/>
    <property type="match status" value="1"/>
</dbReference>
<comment type="subcellular location">
    <subcellularLocation>
        <location evidence="1">Cytoplasmic vesicle membrane</location>
    </subcellularLocation>
</comment>
<evidence type="ECO:0000256" key="3">
    <source>
        <dbReference type="ARBA" id="ARBA00022927"/>
    </source>
</evidence>
<evidence type="ECO:0000259" key="7">
    <source>
        <dbReference type="PROSITE" id="PS51072"/>
    </source>
</evidence>
<evidence type="ECO:0000256" key="4">
    <source>
        <dbReference type="ARBA" id="ARBA00023136"/>
    </source>
</evidence>
<name>A0A1G4JV34_9SACH</name>
<dbReference type="STRING" id="1266660.A0A1G4JV34"/>
<dbReference type="InterPro" id="IPR018240">
    <property type="entry name" value="Clathrin_mu_CS"/>
</dbReference>
<keyword evidence="4" id="KW-0472">Membrane</keyword>
<dbReference type="InterPro" id="IPR036168">
    <property type="entry name" value="AP2_Mu_C_sf"/>
</dbReference>
<dbReference type="SUPFAM" id="SSF49447">
    <property type="entry name" value="Second domain of Mu2 adaptin subunit (ap50) of ap2 adaptor"/>
    <property type="match status" value="1"/>
</dbReference>
<dbReference type="PROSITE" id="PS00991">
    <property type="entry name" value="CLAT_ADAPTOR_M_2"/>
    <property type="match status" value="1"/>
</dbReference>
<dbReference type="GO" id="GO:0006896">
    <property type="term" value="P:Golgi to vacuole transport"/>
    <property type="evidence" value="ECO:0007669"/>
    <property type="project" value="EnsemblFungi"/>
</dbReference>
<dbReference type="Proteomes" id="UP000190274">
    <property type="component" value="Chromosome G"/>
</dbReference>
<proteinExistence type="inferred from homology"/>
<dbReference type="AlphaFoldDB" id="A0A1G4JV34"/>
<organism evidence="8 9">
    <name type="scientific">Lachancea dasiensis</name>
    <dbReference type="NCBI Taxonomy" id="1072105"/>
    <lineage>
        <taxon>Eukaryota</taxon>
        <taxon>Fungi</taxon>
        <taxon>Dikarya</taxon>
        <taxon>Ascomycota</taxon>
        <taxon>Saccharomycotina</taxon>
        <taxon>Saccharomycetes</taxon>
        <taxon>Saccharomycetales</taxon>
        <taxon>Saccharomycetaceae</taxon>
        <taxon>Lachancea</taxon>
    </lineage>
</organism>
<gene>
    <name evidence="8" type="ORF">LADA_0G11606G</name>
</gene>
<keyword evidence="5" id="KW-0968">Cytoplasmic vesicle</keyword>
<dbReference type="GO" id="GO:0030123">
    <property type="term" value="C:AP-3 adaptor complex"/>
    <property type="evidence" value="ECO:0007669"/>
    <property type="project" value="EnsemblFungi"/>
</dbReference>
<dbReference type="GO" id="GO:0030131">
    <property type="term" value="C:clathrin adaptor complex"/>
    <property type="evidence" value="ECO:0007669"/>
    <property type="project" value="UniProtKB-UniRule"/>
</dbReference>
<reference evidence="9" key="1">
    <citation type="submission" date="2016-03" db="EMBL/GenBank/DDBJ databases">
        <authorList>
            <person name="Devillers H."/>
        </authorList>
    </citation>
    <scope>NUCLEOTIDE SEQUENCE [LARGE SCALE GENOMIC DNA]</scope>
</reference>
<dbReference type="InterPro" id="IPR001392">
    <property type="entry name" value="Clathrin_mu"/>
</dbReference>
<evidence type="ECO:0000256" key="2">
    <source>
        <dbReference type="ARBA" id="ARBA00022448"/>
    </source>
</evidence>
<dbReference type="EMBL" id="LT598457">
    <property type="protein sequence ID" value="SCU94828.1"/>
    <property type="molecule type" value="Genomic_DNA"/>
</dbReference>
<keyword evidence="9" id="KW-1185">Reference proteome</keyword>
<dbReference type="PROSITE" id="PS51072">
    <property type="entry name" value="MHD"/>
    <property type="match status" value="1"/>
</dbReference>
<dbReference type="GO" id="GO:0030659">
    <property type="term" value="C:cytoplasmic vesicle membrane"/>
    <property type="evidence" value="ECO:0007669"/>
    <property type="project" value="UniProtKB-SubCell"/>
</dbReference>
<dbReference type="PIRSF" id="PIRSF005992">
    <property type="entry name" value="Clathrin_mu"/>
    <property type="match status" value="1"/>
</dbReference>
<keyword evidence="3 6" id="KW-0653">Protein transport</keyword>
<dbReference type="PROSITE" id="PS00990">
    <property type="entry name" value="CLAT_ADAPTOR_M_1"/>
    <property type="match status" value="1"/>
</dbReference>
<dbReference type="CDD" id="cd09252">
    <property type="entry name" value="AP-3_Mu3_Cterm"/>
    <property type="match status" value="1"/>
</dbReference>
<sequence length="464" mass="51754">MFLSFYITSLKHSLVFQHLLSYESPSFKALWTKVQVVAPESKNEEMWCKADLGKNLQVYKVLSKSSDLIFWCLVTRQPNPLEPMVFLETFENTLLNYFDKDRLTIAKVINNQDRIALLLNCMVDANEPAILDLNKLKEMVPNREDLAKVLNSTATTLSHRMQIREPSHTKGFGITSTSSPAMKSADLQAVPWRTAALKYSNNELYVDVIEKIHFVLHKNLKTGRLHTVRGILEGSIDFRSQLTGDPVVALSLNLAGHNLGIPALHSCCQAHKEHQRIDELQFIPPDGKFQLMKYTVDLENAAAGGKSQTNMGLVAVDYEVGLGSVGDEFEIRVNIASSQHTKHIDDLIITVNFNAPSLVSSVCKLKVLRNTHGHFENSVDIATGRWILDQHMSTGTLPVLRGCLEHASPEQIKSLNLAVSFSNKGELPSGIKVSSVDIISGMPRNLKPFKGVKYIAKTGDFHLR</sequence>
<evidence type="ECO:0000313" key="9">
    <source>
        <dbReference type="Proteomes" id="UP000190274"/>
    </source>
</evidence>